<evidence type="ECO:0000313" key="3">
    <source>
        <dbReference type="EMBL" id="PFG73959.1"/>
    </source>
</evidence>
<dbReference type="PANTHER" id="PTHR47545:SF2">
    <property type="entry name" value="CC-ADDING TRNA NUCLEOTIDYLTRANSFERASE"/>
    <property type="match status" value="1"/>
</dbReference>
<evidence type="ECO:0000256" key="1">
    <source>
        <dbReference type="ARBA" id="ARBA00022741"/>
    </source>
</evidence>
<comment type="caution">
    <text evidence="3">The sequence shown here is derived from an EMBL/GenBank/DDBJ whole genome shotgun (WGS) entry which is preliminary data.</text>
</comment>
<dbReference type="Proteomes" id="UP000223071">
    <property type="component" value="Unassembled WGS sequence"/>
</dbReference>
<dbReference type="GO" id="GO:0016740">
    <property type="term" value="F:transferase activity"/>
    <property type="evidence" value="ECO:0007669"/>
    <property type="project" value="UniProtKB-KW"/>
</dbReference>
<reference evidence="3" key="1">
    <citation type="submission" date="2017-09" db="EMBL/GenBank/DDBJ databases">
        <title>Sequencing the genomes of two abundant thermophiles in Great Basin hot springs: Thermocrinis jamiesonii and novel Chloroflexi Thermoflexus hugenholtzii.</title>
        <authorList>
            <person name="Hedlund B."/>
        </authorList>
    </citation>
    <scope>NUCLEOTIDE SEQUENCE [LARGE SCALE GENOMIC DNA]</scope>
    <source>
        <strain evidence="3">G233</strain>
    </source>
</reference>
<keyword evidence="1" id="KW-0547">Nucleotide-binding</keyword>
<accession>A0A2A9HGL5</accession>
<dbReference type="SUPFAM" id="SSF81891">
    <property type="entry name" value="Poly A polymerase C-terminal region-like"/>
    <property type="match status" value="1"/>
</dbReference>
<dbReference type="PANTHER" id="PTHR47545">
    <property type="entry name" value="MULTIFUNCTIONAL CCA PROTEIN"/>
    <property type="match status" value="1"/>
</dbReference>
<organism evidence="3 4">
    <name type="scientific">Tepidiforma thermophila (strain KCTC 52669 / CGMCC 1.13589 / G233)</name>
    <dbReference type="NCBI Taxonomy" id="2761530"/>
    <lineage>
        <taxon>Bacteria</taxon>
        <taxon>Bacillati</taxon>
        <taxon>Chloroflexota</taxon>
        <taxon>Tepidiformia</taxon>
        <taxon>Tepidiformales</taxon>
        <taxon>Tepidiformaceae</taxon>
        <taxon>Tepidiforma</taxon>
    </lineage>
</organism>
<feature type="domain" description="HD" evidence="2">
    <location>
        <begin position="98"/>
        <end position="165"/>
    </location>
</feature>
<dbReference type="Pfam" id="PF01966">
    <property type="entry name" value="HD"/>
    <property type="match status" value="1"/>
</dbReference>
<evidence type="ECO:0000313" key="4">
    <source>
        <dbReference type="Proteomes" id="UP000223071"/>
    </source>
</evidence>
<protein>
    <submittedName>
        <fullName evidence="3">Poly(A) polymerase/tRNA nucleotidyltransferase (CCA-adding enzyme)</fullName>
    </submittedName>
</protein>
<dbReference type="GO" id="GO:0000166">
    <property type="term" value="F:nucleotide binding"/>
    <property type="evidence" value="ECO:0007669"/>
    <property type="project" value="UniProtKB-KW"/>
</dbReference>
<sequence>MGQATLLDVLADGRAGERLRAFDAAGGLTALIPELEAGRGFAQPELHAYDVLGHSLAAVEAVDAVFGDGVPGREFREAIGWVDFDRWLEREVGGVPLPALVRLGALLHDVAKPATATFEDGRLRFPRHGPAGADMMAPRLAALGLEAEAAALVGRLIRYHLRPAELVRNWPATDRAVRRFVRDLDGEVLALMVVNLADGWATQGPRYTREHFRRHCGFVNYVLARAWGATEGDGPEPLVTGDDLIAELGLSGGRLLGAVLTSVRHAQLEGQIRTRDEALALARDVLTRPGFAE</sequence>
<keyword evidence="4" id="KW-1185">Reference proteome</keyword>
<dbReference type="InterPro" id="IPR006674">
    <property type="entry name" value="HD_domain"/>
</dbReference>
<dbReference type="InterPro" id="IPR050124">
    <property type="entry name" value="tRNA_CCA-adding_enzyme"/>
</dbReference>
<gene>
    <name evidence="3" type="ORF">A9A59_1165</name>
</gene>
<proteinExistence type="predicted"/>
<evidence type="ECO:0000259" key="2">
    <source>
        <dbReference type="Pfam" id="PF01966"/>
    </source>
</evidence>
<dbReference type="EMBL" id="PDJQ01000001">
    <property type="protein sequence ID" value="PFG73959.1"/>
    <property type="molecule type" value="Genomic_DNA"/>
</dbReference>
<dbReference type="RefSeq" id="WP_098503382.1">
    <property type="nucleotide sequence ID" value="NZ_PDJQ01000001.1"/>
</dbReference>
<dbReference type="Gene3D" id="1.10.3090.10">
    <property type="entry name" value="cca-adding enzyme, domain 2"/>
    <property type="match status" value="1"/>
</dbReference>
<name>A0A2A9HGL5_TEPT2</name>
<dbReference type="AlphaFoldDB" id="A0A2A9HGL5"/>
<keyword evidence="3" id="KW-0808">Transferase</keyword>